<comment type="function">
    <text evidence="4">Involved in nonsense-mediated decay (NMD) of mRNAs containing premature stop codons.</text>
</comment>
<feature type="region of interest" description="Disordered" evidence="5">
    <location>
        <begin position="919"/>
        <end position="963"/>
    </location>
</feature>
<feature type="region of interest" description="Disordered" evidence="5">
    <location>
        <begin position="1180"/>
        <end position="1324"/>
    </location>
</feature>
<feature type="compositionally biased region" description="Basic and acidic residues" evidence="5">
    <location>
        <begin position="979"/>
        <end position="994"/>
    </location>
</feature>
<evidence type="ECO:0000256" key="1">
    <source>
        <dbReference type="ARBA" id="ARBA00006443"/>
    </source>
</evidence>
<feature type="compositionally biased region" description="Basic and acidic residues" evidence="5">
    <location>
        <begin position="1306"/>
        <end position="1321"/>
    </location>
</feature>
<feature type="compositionally biased region" description="Polar residues" evidence="5">
    <location>
        <begin position="1214"/>
        <end position="1223"/>
    </location>
</feature>
<keyword evidence="6" id="KW-0472">Membrane</keyword>
<protein>
    <recommendedName>
        <fullName evidence="3 4">Nonsense-mediated mRNA decay factor SMG8</fullName>
    </recommendedName>
</protein>
<feature type="transmembrane region" description="Helical" evidence="6">
    <location>
        <begin position="122"/>
        <end position="141"/>
    </location>
</feature>
<evidence type="ECO:0000256" key="5">
    <source>
        <dbReference type="SAM" id="MobiDB-lite"/>
    </source>
</evidence>
<feature type="compositionally biased region" description="Basic and acidic residues" evidence="5">
    <location>
        <begin position="867"/>
        <end position="878"/>
    </location>
</feature>
<feature type="compositionally biased region" description="Basic and acidic residues" evidence="5">
    <location>
        <begin position="1197"/>
        <end position="1213"/>
    </location>
</feature>
<feature type="compositionally biased region" description="Basic and acidic residues" evidence="5">
    <location>
        <begin position="764"/>
        <end position="800"/>
    </location>
</feature>
<evidence type="ECO:0000256" key="4">
    <source>
        <dbReference type="RuleBase" id="RU367133"/>
    </source>
</evidence>
<sequence>MSNSFERKAMSFYRAGRFAVPPDIDFNLLPHKTKSAVVVTFIGSLDSFNYKLTTSLADDFLKLNPFSLPCVDSSIKGYYDVERKIIFLHYRDSEELLRQLLFNYKKCQKIFDIWDSYKLKELFFLFSVSHFIVITSFGTSLDPRYILLFKMINHLRLELYSSVETILKLIAISPYCVSMARVACPRLLFVFKLPPTIAARNLAKNQKALANLERNLSLQIYNVFQESGLLDKLFTIDGFHTVRVLLPDCIEPIKVGTECYADDDLAQQMLERILSCTGISSLTSDFDTKSKRQPLQLKNEYSAPGAPRNRSFAAFLESNVSNLLEDIEYNDAKDPYLKNLPELPSVKCWFIICFKLYTSLFGVGNSSEQSHSEMPYLYDEWNKLLSSTYPNSIANFKFFASQFDFDRKLSRIRCEKAYAAAEAHYLKDLPAHYSRIYHQARVISSYNAFFNLARGPCVVSSLKDLTHRLARLYLAGRVNCPVLLVSGSTCRRELHATPQRFPGITSALLRLRSKLKTSESVTLKGGESEGEKATDCYLLMKHIKSALTSAKISSILHDDFLRDCLQDVPSDLQAPWQYAWIGSVAKMIEQEKDKIDPALSGIVKDTSSLKHLSIMSHRSNKRFVSACNCGRTLAVRNDPYDYKEANWDFYCNLEARCCNKCENIPLAPMFLMEKGHDLHTPFEFLNMYSAKQESKGIQEMSCSTRLSQSPGYFNRDLLNVVDEPAFVPTTFEPNSLLGAKIIEDSSESVAKSSKIRPQETAVEEVTKSSKEIIPEHGDSNENENHEGIFKEASKPTEGLDDHKVGEVENLSESCTSSTEVALGRKITQADEYETDRKLEEELEKVIIASSKKKNVPTFEPSESILDPTEKSENSAEQLEEKWVEMESRNKEENLEMEKEPLKKDKLVEKYAYEKITARISGSISSDGKEQELEANEKEQDVQKYNENTELSKGTEEVTAEKECEVKLESVFEKMVITTQEKKNKSSLKQSERPGKSTYQMKLEQKETLRKKSPESVAIPETVSSENEGTSKKEEHSKQLAAGSTDRKAEPINSDSIDPFMNEKVNRKKVPNVEGTEKSVEEYMMEVEKSEISLKSDAKKISLENVDLGEKLEEVSVPIQKESVEEKSDKSVKRVEIKQGKLGVSEGAPMEVEEKEAFYKEQLVTEKSSELQEISSYVSEYAEKSKKLSKKTPSIGKLEMKSQHELHASRREKSNLTLTSTEISHVQEESRSTNPTETLEGSKSTDDMIAPMITNAPFSGGKSLETSNSDGKNTDKEQESRNKERNVEQSSIKPRLEQNAPKLVDPIQHDVSPKKEAEETSKESQVLMRKLELFENAPKYIEGCSEKLSKPSEERKGQVKMENNPVVDDLPIQFDSLTFVDVFSKLEKVKSDERGSRESPPFLDSSLLKNKTMVDFCDGMSVLGQMLHIIPLYTSWSIHRLGKYSSYSHSRGIAAPGFLRDGNYLLPNDVPLHFFHESPSTLTRPKGRSNRGRDFDSVKLFIGYEMECPLGHRFFLAGINRPMIRNMTSTEVKRAVRELLESNIPIFTPCRCSRTQREASKEPTTWAQLMRVYVAIPNVLIRARFAPVVQVAEGCPSFHLGPTLDKLKDLKENPDATEIFRSQPGYVNLEEGYIWVLRLPFAYQHDGVVYHRPQDLSQMKNFCLLKSSIQILHV</sequence>
<dbReference type="PANTHER" id="PTHR13091:SF0">
    <property type="entry name" value="NONSENSE-MEDIATED MRNA DECAY FACTOR SMG8"/>
    <property type="match status" value="1"/>
</dbReference>
<evidence type="ECO:0000313" key="7">
    <source>
        <dbReference type="EMBL" id="VUZ55685.1"/>
    </source>
</evidence>
<feature type="compositionally biased region" description="Basic and acidic residues" evidence="5">
    <location>
        <begin position="952"/>
        <end position="963"/>
    </location>
</feature>
<organism evidence="7 8">
    <name type="scientific">Hymenolepis diminuta</name>
    <name type="common">Rat tapeworm</name>
    <dbReference type="NCBI Taxonomy" id="6216"/>
    <lineage>
        <taxon>Eukaryota</taxon>
        <taxon>Metazoa</taxon>
        <taxon>Spiralia</taxon>
        <taxon>Lophotrochozoa</taxon>
        <taxon>Platyhelminthes</taxon>
        <taxon>Cestoda</taxon>
        <taxon>Eucestoda</taxon>
        <taxon>Cyclophyllidea</taxon>
        <taxon>Hymenolepididae</taxon>
        <taxon>Hymenolepis</taxon>
    </lineage>
</organism>
<feature type="non-terminal residue" evidence="7">
    <location>
        <position position="1673"/>
    </location>
</feature>
<gene>
    <name evidence="7" type="ORF">WMSIL1_LOCUS13480</name>
</gene>
<feature type="compositionally biased region" description="Basic and acidic residues" evidence="5">
    <location>
        <begin position="1028"/>
        <end position="1037"/>
    </location>
</feature>
<dbReference type="EMBL" id="CABIJS010000697">
    <property type="protein sequence ID" value="VUZ55685.1"/>
    <property type="molecule type" value="Genomic_DNA"/>
</dbReference>
<keyword evidence="8" id="KW-1185">Reference proteome</keyword>
<dbReference type="InterPro" id="IPR019354">
    <property type="entry name" value="SMG8-like"/>
</dbReference>
<dbReference type="Proteomes" id="UP000321570">
    <property type="component" value="Unassembled WGS sequence"/>
</dbReference>
<feature type="compositionally biased region" description="Polar residues" evidence="5">
    <location>
        <begin position="1231"/>
        <end position="1241"/>
    </location>
</feature>
<accession>A0A564Z862</accession>
<feature type="region of interest" description="Disordered" evidence="5">
    <location>
        <begin position="853"/>
        <end position="878"/>
    </location>
</feature>
<proteinExistence type="inferred from homology"/>
<comment type="similarity">
    <text evidence="1 4">Belongs to the SMG8 family.</text>
</comment>
<dbReference type="Pfam" id="PF10220">
    <property type="entry name" value="Smg8_Smg9"/>
    <property type="match status" value="3"/>
</dbReference>
<evidence type="ECO:0000256" key="6">
    <source>
        <dbReference type="SAM" id="Phobius"/>
    </source>
</evidence>
<feature type="region of interest" description="Disordered" evidence="5">
    <location>
        <begin position="752"/>
        <end position="800"/>
    </location>
</feature>
<keyword evidence="6" id="KW-0812">Transmembrane</keyword>
<keyword evidence="2 4" id="KW-0866">Nonsense-mediated mRNA decay</keyword>
<feature type="compositionally biased region" description="Basic and acidic residues" evidence="5">
    <location>
        <begin position="1002"/>
        <end position="1013"/>
    </location>
</feature>
<feature type="region of interest" description="Disordered" evidence="5">
    <location>
        <begin position="977"/>
        <end position="1072"/>
    </location>
</feature>
<evidence type="ECO:0000256" key="2">
    <source>
        <dbReference type="ARBA" id="ARBA00023161"/>
    </source>
</evidence>
<dbReference type="PANTHER" id="PTHR13091">
    <property type="entry name" value="AMPLIFIED IN BREAST CANCER 2-RELATED"/>
    <property type="match status" value="1"/>
</dbReference>
<reference evidence="7 8" key="1">
    <citation type="submission" date="2019-07" db="EMBL/GenBank/DDBJ databases">
        <authorList>
            <person name="Jastrzebski P J."/>
            <person name="Paukszto L."/>
            <person name="Jastrzebski P J."/>
        </authorList>
    </citation>
    <scope>NUCLEOTIDE SEQUENCE [LARGE SCALE GENOMIC DNA]</scope>
    <source>
        <strain evidence="7 8">WMS-il1</strain>
    </source>
</reference>
<keyword evidence="6" id="KW-1133">Transmembrane helix</keyword>
<dbReference type="GO" id="GO:0000184">
    <property type="term" value="P:nuclear-transcribed mRNA catabolic process, nonsense-mediated decay"/>
    <property type="evidence" value="ECO:0007669"/>
    <property type="project" value="UniProtKB-UniRule"/>
</dbReference>
<evidence type="ECO:0000313" key="8">
    <source>
        <dbReference type="Proteomes" id="UP000321570"/>
    </source>
</evidence>
<feature type="compositionally biased region" description="Basic and acidic residues" evidence="5">
    <location>
        <begin position="1271"/>
        <end position="1286"/>
    </location>
</feature>
<evidence type="ECO:0000256" key="3">
    <source>
        <dbReference type="ARBA" id="ARBA00029509"/>
    </source>
</evidence>
<name>A0A564Z862_HYMDI</name>
<feature type="compositionally biased region" description="Basic and acidic residues" evidence="5">
    <location>
        <begin position="926"/>
        <end position="943"/>
    </location>
</feature>